<keyword evidence="2" id="KW-1185">Reference proteome</keyword>
<name>A0ABS8WTZ2_DATST</name>
<protein>
    <submittedName>
        <fullName evidence="1">Uncharacterized protein</fullName>
    </submittedName>
</protein>
<dbReference type="EMBL" id="JACEIK010010194">
    <property type="protein sequence ID" value="MCE3215047.1"/>
    <property type="molecule type" value="Genomic_DNA"/>
</dbReference>
<proteinExistence type="predicted"/>
<gene>
    <name evidence="1" type="ORF">HAX54_000612</name>
</gene>
<reference evidence="1 2" key="1">
    <citation type="journal article" date="2021" name="BMC Genomics">
        <title>Datura genome reveals duplications of psychoactive alkaloid biosynthetic genes and high mutation rate following tissue culture.</title>
        <authorList>
            <person name="Rajewski A."/>
            <person name="Carter-House D."/>
            <person name="Stajich J."/>
            <person name="Litt A."/>
        </authorList>
    </citation>
    <scope>NUCLEOTIDE SEQUENCE [LARGE SCALE GENOMIC DNA]</scope>
    <source>
        <strain evidence="1">AR-01</strain>
    </source>
</reference>
<sequence>MTNIVTNTQNIFSPAPSSSHLLLLLDSEPTPQQQLLLQGLLPGAEAVDVVEMVRKLVLRATVNGEDVLRTNCPQKHCSLSERQRDESVNSRLIFVLGDPVGGCYRLILNLYRQINLYQEELQFVYREISVVAMQQQNINMTACSVHDLTG</sequence>
<organism evidence="1 2">
    <name type="scientific">Datura stramonium</name>
    <name type="common">Jimsonweed</name>
    <name type="synonym">Common thornapple</name>
    <dbReference type="NCBI Taxonomy" id="4076"/>
    <lineage>
        <taxon>Eukaryota</taxon>
        <taxon>Viridiplantae</taxon>
        <taxon>Streptophyta</taxon>
        <taxon>Embryophyta</taxon>
        <taxon>Tracheophyta</taxon>
        <taxon>Spermatophyta</taxon>
        <taxon>Magnoliopsida</taxon>
        <taxon>eudicotyledons</taxon>
        <taxon>Gunneridae</taxon>
        <taxon>Pentapetalae</taxon>
        <taxon>asterids</taxon>
        <taxon>lamiids</taxon>
        <taxon>Solanales</taxon>
        <taxon>Solanaceae</taxon>
        <taxon>Solanoideae</taxon>
        <taxon>Datureae</taxon>
        <taxon>Datura</taxon>
    </lineage>
</organism>
<evidence type="ECO:0000313" key="1">
    <source>
        <dbReference type="EMBL" id="MCE3215047.1"/>
    </source>
</evidence>
<accession>A0ABS8WTZ2</accession>
<comment type="caution">
    <text evidence="1">The sequence shown here is derived from an EMBL/GenBank/DDBJ whole genome shotgun (WGS) entry which is preliminary data.</text>
</comment>
<dbReference type="Proteomes" id="UP000823775">
    <property type="component" value="Unassembled WGS sequence"/>
</dbReference>
<evidence type="ECO:0000313" key="2">
    <source>
        <dbReference type="Proteomes" id="UP000823775"/>
    </source>
</evidence>